<evidence type="ECO:0000259" key="2">
    <source>
        <dbReference type="Pfam" id="PF04167"/>
    </source>
</evidence>
<dbReference type="RefSeq" id="WP_138051349.1">
    <property type="nucleotide sequence ID" value="NZ_VAWE01000001.1"/>
</dbReference>
<name>A0A5R9DXM9_9ACTN</name>
<proteinExistence type="predicted"/>
<keyword evidence="1" id="KW-0378">Hydrolase</keyword>
<feature type="domain" description="DUF402" evidence="2">
    <location>
        <begin position="42"/>
        <end position="158"/>
    </location>
</feature>
<dbReference type="Gene3D" id="2.40.380.10">
    <property type="entry name" value="FomD-like"/>
    <property type="match status" value="1"/>
</dbReference>
<dbReference type="SUPFAM" id="SSF159234">
    <property type="entry name" value="FomD-like"/>
    <property type="match status" value="1"/>
</dbReference>
<dbReference type="OrthoDB" id="4327917at2"/>
<reference evidence="3 4" key="1">
    <citation type="submission" date="2019-05" db="EMBL/GenBank/DDBJ databases">
        <title>Streptomyces marianii sp. nov., a novel marine actinomycete from southern coast of India.</title>
        <authorList>
            <person name="Iniyan A.M."/>
            <person name="Wink J."/>
            <person name="Ramprasad E."/>
            <person name="Ramana C.V."/>
            <person name="Bunk B."/>
            <person name="Sproer C."/>
            <person name="Joseph F.-J.R.S."/>
            <person name="Vincent S.G.P."/>
        </authorList>
    </citation>
    <scope>NUCLEOTIDE SEQUENCE [LARGE SCALE GENOMIC DNA]</scope>
    <source>
        <strain evidence="3 4">ICN19</strain>
    </source>
</reference>
<evidence type="ECO:0000313" key="3">
    <source>
        <dbReference type="EMBL" id="TLQ41937.1"/>
    </source>
</evidence>
<gene>
    <name evidence="3" type="ORF">FEF34_00320</name>
</gene>
<evidence type="ECO:0000256" key="1">
    <source>
        <dbReference type="ARBA" id="ARBA00022801"/>
    </source>
</evidence>
<dbReference type="InterPro" id="IPR050212">
    <property type="entry name" value="Ntdp-like"/>
</dbReference>
<dbReference type="Proteomes" id="UP000305921">
    <property type="component" value="Unassembled WGS sequence"/>
</dbReference>
<dbReference type="PANTHER" id="PTHR39159:SF1">
    <property type="entry name" value="UPF0374 PROTEIN YGAC"/>
    <property type="match status" value="1"/>
</dbReference>
<dbReference type="GO" id="GO:0016787">
    <property type="term" value="F:hydrolase activity"/>
    <property type="evidence" value="ECO:0007669"/>
    <property type="project" value="UniProtKB-KW"/>
</dbReference>
<dbReference type="PANTHER" id="PTHR39159">
    <property type="match status" value="1"/>
</dbReference>
<accession>A0A5R9DXM9</accession>
<organism evidence="3 4">
    <name type="scientific">Streptomyces marianii</name>
    <dbReference type="NCBI Taxonomy" id="1817406"/>
    <lineage>
        <taxon>Bacteria</taxon>
        <taxon>Bacillati</taxon>
        <taxon>Actinomycetota</taxon>
        <taxon>Actinomycetes</taxon>
        <taxon>Kitasatosporales</taxon>
        <taxon>Streptomycetaceae</taxon>
        <taxon>Streptomyces</taxon>
    </lineage>
</organism>
<keyword evidence="4" id="KW-1185">Reference proteome</keyword>
<protein>
    <submittedName>
        <fullName evidence="3">DUF402 domain-containing protein</fullName>
    </submittedName>
</protein>
<sequence>MSDSSADSREPRTVDVALVYAGRTKIRYTAQLIEDNGARITVRTNWAASHVRDLGFVRFEPGDLFVEHYWRDRWYVVKEVCGSDGALKGWYCNVTRPSTLDGSEVLVEELGLNLWVSADAATVFRLNEEEFASSDLRERDPEATRMAESALDELELMAKSGQLARLDQVP</sequence>
<dbReference type="AlphaFoldDB" id="A0A5R9DXM9"/>
<dbReference type="InterPro" id="IPR007295">
    <property type="entry name" value="DUF402"/>
</dbReference>
<dbReference type="Pfam" id="PF04167">
    <property type="entry name" value="DUF402"/>
    <property type="match status" value="1"/>
</dbReference>
<dbReference type="EMBL" id="VAWE01000001">
    <property type="protein sequence ID" value="TLQ41937.1"/>
    <property type="molecule type" value="Genomic_DNA"/>
</dbReference>
<comment type="caution">
    <text evidence="3">The sequence shown here is derived from an EMBL/GenBank/DDBJ whole genome shotgun (WGS) entry which is preliminary data.</text>
</comment>
<evidence type="ECO:0000313" key="4">
    <source>
        <dbReference type="Proteomes" id="UP000305921"/>
    </source>
</evidence>
<dbReference type="InterPro" id="IPR035930">
    <property type="entry name" value="FomD-like_sf"/>
</dbReference>